<dbReference type="Gene3D" id="3.30.420.10">
    <property type="entry name" value="Ribonuclease H-like superfamily/Ribonuclease H"/>
    <property type="match status" value="1"/>
</dbReference>
<dbReference type="GO" id="GO:0003676">
    <property type="term" value="F:nucleic acid binding"/>
    <property type="evidence" value="ECO:0007669"/>
    <property type="project" value="InterPro"/>
</dbReference>
<dbReference type="EMBL" id="QLIN01000005">
    <property type="protein sequence ID" value="RAI69511.1"/>
    <property type="molecule type" value="Genomic_DNA"/>
</dbReference>
<evidence type="ECO:0000313" key="1">
    <source>
        <dbReference type="EMBL" id="RAI69511.1"/>
    </source>
</evidence>
<reference evidence="1 2" key="1">
    <citation type="submission" date="2018-06" db="EMBL/GenBank/DDBJ databases">
        <authorList>
            <person name="Zhirakovskaya E."/>
        </authorList>
    </citation>
    <scope>NUCLEOTIDE SEQUENCE [LARGE SCALE GENOMIC DNA]</scope>
    <source>
        <strain evidence="1 2">LY3</strain>
    </source>
</reference>
<evidence type="ECO:0000313" key="2">
    <source>
        <dbReference type="Proteomes" id="UP000249493"/>
    </source>
</evidence>
<dbReference type="RefSeq" id="WP_111283950.1">
    <property type="nucleotide sequence ID" value="NZ_QLIN01000005.1"/>
</dbReference>
<dbReference type="InterPro" id="IPR036397">
    <property type="entry name" value="RNaseH_sf"/>
</dbReference>
<sequence>MTKPLEVVEIDRTSLDILVKGREEAGKPELTVYVDGMTKLIIDFTLTFPEQTGMVEAGRPT</sequence>
<gene>
    <name evidence="1" type="ORF">DOZ80_15355</name>
</gene>
<dbReference type="Proteomes" id="UP000249493">
    <property type="component" value="Unassembled WGS sequence"/>
</dbReference>
<comment type="caution">
    <text evidence="1">The sequence shown here is derived from an EMBL/GenBank/DDBJ whole genome shotgun (WGS) entry which is preliminary data.</text>
</comment>
<organism evidence="1 2">
    <name type="scientific">Pseudomonas fluorescens</name>
    <dbReference type="NCBI Taxonomy" id="294"/>
    <lineage>
        <taxon>Bacteria</taxon>
        <taxon>Pseudomonadati</taxon>
        <taxon>Pseudomonadota</taxon>
        <taxon>Gammaproteobacteria</taxon>
        <taxon>Pseudomonadales</taxon>
        <taxon>Pseudomonadaceae</taxon>
        <taxon>Pseudomonas</taxon>
    </lineage>
</organism>
<dbReference type="AlphaFoldDB" id="A0A327N344"/>
<accession>A0A327N344</accession>
<proteinExistence type="predicted"/>
<protein>
    <submittedName>
        <fullName evidence="1">Uncharacterized protein</fullName>
    </submittedName>
</protein>
<name>A0A327N344_PSEFL</name>